<evidence type="ECO:0000256" key="4">
    <source>
        <dbReference type="ARBA" id="ARBA00022679"/>
    </source>
</evidence>
<dbReference type="GO" id="GO:0009073">
    <property type="term" value="P:aromatic amino acid family biosynthetic process"/>
    <property type="evidence" value="ECO:0007669"/>
    <property type="project" value="UniProtKB-KW"/>
</dbReference>
<dbReference type="PANTHER" id="PTHR21090:SF5">
    <property type="entry name" value="PENTAFUNCTIONAL AROM POLYPEPTIDE"/>
    <property type="match status" value="1"/>
</dbReference>
<reference evidence="10" key="1">
    <citation type="journal article" date="2011" name="Stand. Genomic Sci.">
        <title>Non-contiguous finished genome sequence of the opportunistic oral pathogen Prevotella multisaccharivorax type strain (PPPA20).</title>
        <authorList>
            <person name="Pati A."/>
            <person name="Gronow S."/>
            <person name="Lu M."/>
            <person name="Lapidus A."/>
            <person name="Nolan M."/>
            <person name="Lucas S."/>
            <person name="Hammon N."/>
            <person name="Deshpande S."/>
            <person name="Cheng J.F."/>
            <person name="Tapia R."/>
            <person name="Han C."/>
            <person name="Goodwin L."/>
            <person name="Pitluck S."/>
            <person name="Liolios K."/>
            <person name="Pagani I."/>
            <person name="Mavromatis K."/>
            <person name="Mikhailova N."/>
            <person name="Huntemann M."/>
            <person name="Chen A."/>
            <person name="Palaniappan K."/>
            <person name="Land M."/>
            <person name="Hauser L."/>
            <person name="Detter J.C."/>
            <person name="Brambilla E.M."/>
            <person name="Rohde M."/>
            <person name="Goker M."/>
            <person name="Woyke T."/>
            <person name="Bristow J."/>
            <person name="Eisen J.A."/>
            <person name="Markowitz V."/>
            <person name="Hugenholtz P."/>
            <person name="Kyrpides N.C."/>
            <person name="Klenk H.P."/>
            <person name="Ivanova N."/>
        </authorList>
    </citation>
    <scope>NUCLEOTIDE SEQUENCE [LARGE SCALE GENOMIC DNA]</scope>
    <source>
        <strain evidence="10">DSM 17128</strain>
    </source>
</reference>
<evidence type="ECO:0000259" key="8">
    <source>
        <dbReference type="Pfam" id="PF00275"/>
    </source>
</evidence>
<dbReference type="PIRSF" id="PIRSF000505">
    <property type="entry name" value="EPSPS"/>
    <property type="match status" value="1"/>
</dbReference>
<comment type="catalytic activity">
    <reaction evidence="6">
        <text>3-phosphoshikimate + phosphoenolpyruvate = 5-O-(1-carboxyvinyl)-3-phosphoshikimate + phosphate</text>
        <dbReference type="Rhea" id="RHEA:21256"/>
        <dbReference type="ChEBI" id="CHEBI:43474"/>
        <dbReference type="ChEBI" id="CHEBI:57701"/>
        <dbReference type="ChEBI" id="CHEBI:58702"/>
        <dbReference type="ChEBI" id="CHEBI:145989"/>
        <dbReference type="EC" id="2.5.1.19"/>
    </reaction>
    <physiologicalReaction direction="left-to-right" evidence="6">
        <dbReference type="Rhea" id="RHEA:21257"/>
    </physiologicalReaction>
</comment>
<dbReference type="InterPro" id="IPR013792">
    <property type="entry name" value="RNA3'P_cycl/enolpyr_Trfase_a/b"/>
</dbReference>
<dbReference type="RefSeq" id="WP_007573759.1">
    <property type="nucleotide sequence ID" value="NZ_BPTS01000001.1"/>
</dbReference>
<dbReference type="PROSITE" id="PS00885">
    <property type="entry name" value="EPSP_SYNTHASE_2"/>
    <property type="match status" value="1"/>
</dbReference>
<dbReference type="CDD" id="cd01556">
    <property type="entry name" value="EPSP_synthase"/>
    <property type="match status" value="1"/>
</dbReference>
<keyword evidence="4 7" id="KW-0808">Transferase</keyword>
<feature type="domain" description="Enolpyruvate transferase" evidence="8">
    <location>
        <begin position="7"/>
        <end position="59"/>
    </location>
</feature>
<comment type="caution">
    <text evidence="7">Lacks conserved residue(s) required for the propagation of feature annotation.</text>
</comment>
<feature type="binding site" evidence="7">
    <location>
        <position position="143"/>
    </location>
    <ligand>
        <name>3-phosphoshikimate</name>
        <dbReference type="ChEBI" id="CHEBI:145989"/>
    </ligand>
</feature>
<comment type="function">
    <text evidence="7">Catalyzes the transfer of the enolpyruvyl moiety of phosphoenolpyruvate (PEP) to the 5-hydroxyl of shikimate-3-phosphate (S3P) to produce enolpyruvyl shikimate-3-phosphate and inorganic phosphate.</text>
</comment>
<feature type="domain" description="Enolpyruvate transferase" evidence="8">
    <location>
        <begin position="61"/>
        <end position="405"/>
    </location>
</feature>
<feature type="active site" description="Proton acceptor" evidence="7">
    <location>
        <position position="296"/>
    </location>
</feature>
<dbReference type="PANTHER" id="PTHR21090">
    <property type="entry name" value="AROM/DEHYDROQUINATE SYNTHASE"/>
    <property type="match status" value="1"/>
</dbReference>
<feature type="binding site" evidence="7">
    <location>
        <position position="22"/>
    </location>
    <ligand>
        <name>phosphoenolpyruvate</name>
        <dbReference type="ChEBI" id="CHEBI:58702"/>
    </ligand>
</feature>
<feature type="binding site" evidence="7">
    <location>
        <position position="171"/>
    </location>
    <ligand>
        <name>3-phosphoshikimate</name>
        <dbReference type="ChEBI" id="CHEBI:145989"/>
    </ligand>
</feature>
<feature type="binding site" evidence="7">
    <location>
        <position position="145"/>
    </location>
    <ligand>
        <name>phosphoenolpyruvate</name>
        <dbReference type="ChEBI" id="CHEBI:58702"/>
    </ligand>
</feature>
<dbReference type="Gene3D" id="3.65.10.10">
    <property type="entry name" value="Enolpyruvate transferase domain"/>
    <property type="match status" value="3"/>
</dbReference>
<dbReference type="UniPathway" id="UPA00053">
    <property type="reaction ID" value="UER00089"/>
</dbReference>
<comment type="subunit">
    <text evidence="7">Monomer.</text>
</comment>
<feature type="binding site" evidence="7">
    <location>
        <position position="327"/>
    </location>
    <ligand>
        <name>phosphoenolpyruvate</name>
        <dbReference type="ChEBI" id="CHEBI:58702"/>
    </ligand>
</feature>
<dbReference type="InterPro" id="IPR001986">
    <property type="entry name" value="Enolpyruvate_Tfrase_dom"/>
</dbReference>
<keyword evidence="10" id="KW-1185">Reference proteome</keyword>
<comment type="subcellular location">
    <subcellularLocation>
        <location evidence="7">Cytoplasm</location>
    </subcellularLocation>
</comment>
<evidence type="ECO:0000256" key="6">
    <source>
        <dbReference type="ARBA" id="ARBA00044633"/>
    </source>
</evidence>
<evidence type="ECO:0000256" key="1">
    <source>
        <dbReference type="ARBA" id="ARBA00004811"/>
    </source>
</evidence>
<name>F8N8K7_9BACT</name>
<dbReference type="GO" id="GO:0005737">
    <property type="term" value="C:cytoplasm"/>
    <property type="evidence" value="ECO:0007669"/>
    <property type="project" value="UniProtKB-SubCell"/>
</dbReference>
<feature type="binding site" evidence="7">
    <location>
        <position position="97"/>
    </location>
    <ligand>
        <name>phosphoenolpyruvate</name>
        <dbReference type="ChEBI" id="CHEBI:58702"/>
    </ligand>
</feature>
<feature type="binding site" evidence="7">
    <location>
        <position position="396"/>
    </location>
    <ligand>
        <name>phosphoenolpyruvate</name>
        <dbReference type="ChEBI" id="CHEBI:58702"/>
    </ligand>
</feature>
<feature type="binding site" evidence="7">
    <location>
        <position position="144"/>
    </location>
    <ligand>
        <name>3-phosphoshikimate</name>
        <dbReference type="ChEBI" id="CHEBI:145989"/>
    </ligand>
</feature>
<feature type="binding site" evidence="7">
    <location>
        <position position="69"/>
    </location>
    <ligand>
        <name>phosphoenolpyruvate</name>
        <dbReference type="ChEBI" id="CHEBI:58702"/>
    </ligand>
</feature>
<dbReference type="OrthoDB" id="9809920at2"/>
<evidence type="ECO:0000256" key="3">
    <source>
        <dbReference type="ARBA" id="ARBA00022605"/>
    </source>
</evidence>
<sequence>MTTYEITPPANLEAHINLPASKSISNRALIIHALGGGELPVNLSDCDDTRAVINALSDMPDTIDVGAAGTAMRFLTAYLSVIQGEHTITGSERMLRRPIGALVDALRMLGATIDYVGEEGFPPLRISGHPLLGGRLEIPGNVSSQFISALLLIAPVTLQGLTLHLTGEIVSRPYIDLTIHVMHGFGADVDWASPNIIEVKPKPYSGPAYLIENDWSASSYWYEMASFYPIGKVHVSMDGLEDSSRQGDSVVKYIFSLLGVRTTFAKTHSGKLTTVNLSRHFEPVLQLTYDFINCPDLAQTVIATCCGLGVPFHFTGLASLRIKETDRLAAMRRELHKLGFNIQIINDTEMQWDGKQHEATMEPIDTYEDHRMAMAMAPLAINIPGLRINHPEVVSKSYPTFWKDLREVGFKIKEV</sequence>
<dbReference type="InterPro" id="IPR006264">
    <property type="entry name" value="EPSP_synthase"/>
</dbReference>
<dbReference type="InterPro" id="IPR023193">
    <property type="entry name" value="EPSP_synthase_CS"/>
</dbReference>
<keyword evidence="5 7" id="KW-0057">Aromatic amino acid biosynthesis</keyword>
<dbReference type="SUPFAM" id="SSF55205">
    <property type="entry name" value="EPT/RTPC-like"/>
    <property type="match status" value="1"/>
</dbReference>
<accession>F8N8K7</accession>
<feature type="binding site" evidence="7">
    <location>
        <position position="27"/>
    </location>
    <ligand>
        <name>3-phosphoshikimate</name>
        <dbReference type="ChEBI" id="CHEBI:145989"/>
    </ligand>
</feature>
<dbReference type="GO" id="GO:0008652">
    <property type="term" value="P:amino acid biosynthetic process"/>
    <property type="evidence" value="ECO:0007669"/>
    <property type="project" value="UniProtKB-KW"/>
</dbReference>
<organism evidence="9 10">
    <name type="scientific">Hallella multisaccharivorax DSM 17128</name>
    <dbReference type="NCBI Taxonomy" id="688246"/>
    <lineage>
        <taxon>Bacteria</taxon>
        <taxon>Pseudomonadati</taxon>
        <taxon>Bacteroidota</taxon>
        <taxon>Bacteroidia</taxon>
        <taxon>Bacteroidales</taxon>
        <taxon>Prevotellaceae</taxon>
        <taxon>Hallella</taxon>
    </lineage>
</organism>
<dbReference type="HOGENOM" id="CLU_024321_0_0_10"/>
<feature type="binding site" evidence="7">
    <location>
        <position position="23"/>
    </location>
    <ligand>
        <name>3-phosphoshikimate</name>
        <dbReference type="ChEBI" id="CHEBI:145989"/>
    </ligand>
</feature>
<feature type="binding site" evidence="7">
    <location>
        <position position="371"/>
    </location>
    <ligand>
        <name>phosphoenolpyruvate</name>
        <dbReference type="ChEBI" id="CHEBI:58702"/>
    </ligand>
</feature>
<dbReference type="EC" id="2.5.1.19" evidence="7"/>
<feature type="binding site" evidence="7">
    <location>
        <position position="22"/>
    </location>
    <ligand>
        <name>3-phosphoshikimate</name>
        <dbReference type="ChEBI" id="CHEBI:145989"/>
    </ligand>
</feature>
<dbReference type="GO" id="GO:0009423">
    <property type="term" value="P:chorismate biosynthetic process"/>
    <property type="evidence" value="ECO:0007669"/>
    <property type="project" value="UniProtKB-UniRule"/>
</dbReference>
<feature type="binding site" evidence="7">
    <location>
        <position position="145"/>
    </location>
    <ligand>
        <name>3-phosphoshikimate</name>
        <dbReference type="ChEBI" id="CHEBI:145989"/>
    </ligand>
</feature>
<dbReference type="AlphaFoldDB" id="F8N8K7"/>
<dbReference type="EMBL" id="GL945017">
    <property type="protein sequence ID" value="EGN56574.1"/>
    <property type="molecule type" value="Genomic_DNA"/>
</dbReference>
<evidence type="ECO:0000256" key="7">
    <source>
        <dbReference type="HAMAP-Rule" id="MF_00210"/>
    </source>
</evidence>
<protein>
    <recommendedName>
        <fullName evidence="7">3-phosphoshikimate 1-carboxyvinyltransferase</fullName>
        <ecNumber evidence="7">2.5.1.19</ecNumber>
    </recommendedName>
    <alternativeName>
        <fullName evidence="7">5-enolpyruvylshikimate-3-phosphate synthase</fullName>
        <shortName evidence="7">EPSP synthase</shortName>
        <shortName evidence="7">EPSPS</shortName>
    </alternativeName>
</protein>
<feature type="binding site" evidence="7">
    <location>
        <position position="296"/>
    </location>
    <ligand>
        <name>3-phosphoshikimate</name>
        <dbReference type="ChEBI" id="CHEBI:145989"/>
    </ligand>
</feature>
<dbReference type="STRING" id="688246.Premu_1134"/>
<keyword evidence="3 7" id="KW-0028">Amino-acid biosynthesis</keyword>
<proteinExistence type="inferred from homology"/>
<evidence type="ECO:0000313" key="10">
    <source>
        <dbReference type="Proteomes" id="UP000002772"/>
    </source>
</evidence>
<dbReference type="InterPro" id="IPR036968">
    <property type="entry name" value="Enolpyruvate_Tfrase_sf"/>
</dbReference>
<keyword evidence="7" id="KW-0963">Cytoplasm</keyword>
<evidence type="ECO:0000313" key="9">
    <source>
        <dbReference type="EMBL" id="EGN56574.1"/>
    </source>
</evidence>
<dbReference type="eggNOG" id="COG0128">
    <property type="taxonomic scope" value="Bacteria"/>
</dbReference>
<dbReference type="HAMAP" id="MF_00210">
    <property type="entry name" value="EPSP_synth"/>
    <property type="match status" value="1"/>
</dbReference>
<comment type="similarity">
    <text evidence="2 7">Belongs to the EPSP synthase family.</text>
</comment>
<feature type="binding site" evidence="7">
    <location>
        <position position="323"/>
    </location>
    <ligand>
        <name>3-phosphoshikimate</name>
        <dbReference type="ChEBI" id="CHEBI:145989"/>
    </ligand>
</feature>
<gene>
    <name evidence="7" type="primary">aroA</name>
    <name evidence="9" type="ORF">Premu_1134</name>
</gene>
<dbReference type="Proteomes" id="UP000002772">
    <property type="component" value="Unassembled WGS sequence"/>
</dbReference>
<evidence type="ECO:0000256" key="2">
    <source>
        <dbReference type="ARBA" id="ARBA00009948"/>
    </source>
</evidence>
<comment type="pathway">
    <text evidence="1 7">Metabolic intermediate biosynthesis; chorismate biosynthesis; chorismate from D-erythrose 4-phosphate and phosphoenolpyruvate: step 6/7.</text>
</comment>
<dbReference type="Pfam" id="PF00275">
    <property type="entry name" value="EPSP_synthase"/>
    <property type="match status" value="2"/>
</dbReference>
<dbReference type="GO" id="GO:0003866">
    <property type="term" value="F:3-phosphoshikimate 1-carboxyvinyltransferase activity"/>
    <property type="evidence" value="ECO:0007669"/>
    <property type="project" value="UniProtKB-UniRule"/>
</dbReference>
<evidence type="ECO:0000256" key="5">
    <source>
        <dbReference type="ARBA" id="ARBA00023141"/>
    </source>
</evidence>